<evidence type="ECO:0000256" key="5">
    <source>
        <dbReference type="ARBA" id="ARBA00022692"/>
    </source>
</evidence>
<reference evidence="14 15" key="1">
    <citation type="journal article" date="2015" name="Genome Announc.">
        <title>Expanding the biotechnology potential of lactobacilli through comparative genomics of 213 strains and associated genera.</title>
        <authorList>
            <person name="Sun Z."/>
            <person name="Harris H.M."/>
            <person name="McCann A."/>
            <person name="Guo C."/>
            <person name="Argimon S."/>
            <person name="Zhang W."/>
            <person name="Yang X."/>
            <person name="Jeffery I.B."/>
            <person name="Cooney J.C."/>
            <person name="Kagawa T.F."/>
            <person name="Liu W."/>
            <person name="Song Y."/>
            <person name="Salvetti E."/>
            <person name="Wrobel A."/>
            <person name="Rasinkangas P."/>
            <person name="Parkhill J."/>
            <person name="Rea M.C."/>
            <person name="O'Sullivan O."/>
            <person name="Ritari J."/>
            <person name="Douillard F.P."/>
            <person name="Paul Ross R."/>
            <person name="Yang R."/>
            <person name="Briner A.E."/>
            <person name="Felis G.E."/>
            <person name="de Vos W.M."/>
            <person name="Barrangou R."/>
            <person name="Klaenhammer T.R."/>
            <person name="Caufield P.W."/>
            <person name="Cui Y."/>
            <person name="Zhang H."/>
            <person name="O'Toole P.W."/>
        </authorList>
    </citation>
    <scope>NUCLEOTIDE SEQUENCE [LARGE SCALE GENOMIC DNA]</scope>
    <source>
        <strain evidence="14 15">JCM 15530</strain>
    </source>
</reference>
<dbReference type="GO" id="GO:0046872">
    <property type="term" value="F:metal ion binding"/>
    <property type="evidence" value="ECO:0007669"/>
    <property type="project" value="UniProtKB-KW"/>
</dbReference>
<feature type="binding site" evidence="9">
    <location>
        <position position="446"/>
    </location>
    <ligand>
        <name>substrate</name>
    </ligand>
</feature>
<proteinExistence type="inferred from homology"/>
<keyword evidence="14" id="KW-0808">Transferase</keyword>
<evidence type="ECO:0000259" key="13">
    <source>
        <dbReference type="Pfam" id="PF00884"/>
    </source>
</evidence>
<feature type="active site" evidence="8">
    <location>
        <position position="329"/>
    </location>
</feature>
<dbReference type="Pfam" id="PF00884">
    <property type="entry name" value="Sulfatase"/>
    <property type="match status" value="1"/>
</dbReference>
<comment type="caution">
    <text evidence="14">The sequence shown here is derived from an EMBL/GenBank/DDBJ whole genome shotgun (WGS) entry which is preliminary data.</text>
</comment>
<feature type="domain" description="Sulfatase N-terminal" evidence="13">
    <location>
        <begin position="277"/>
        <end position="573"/>
    </location>
</feature>
<evidence type="ECO:0000256" key="7">
    <source>
        <dbReference type="ARBA" id="ARBA00023136"/>
    </source>
</evidence>
<dbReference type="AlphaFoldDB" id="A0A0R1HQL9"/>
<dbReference type="Proteomes" id="UP000050911">
    <property type="component" value="Unassembled WGS sequence"/>
</dbReference>
<feature type="binding site" evidence="10">
    <location>
        <position position="505"/>
    </location>
    <ligand>
        <name>Mn(2+)</name>
        <dbReference type="ChEBI" id="CHEBI:29035"/>
    </ligand>
</feature>
<dbReference type="GO" id="GO:0016740">
    <property type="term" value="F:transferase activity"/>
    <property type="evidence" value="ECO:0007669"/>
    <property type="project" value="UniProtKB-KW"/>
</dbReference>
<evidence type="ECO:0000256" key="10">
    <source>
        <dbReference type="PIRSR" id="PIRSR005091-3"/>
    </source>
</evidence>
<feature type="transmembrane region" description="Helical" evidence="12">
    <location>
        <begin position="97"/>
        <end position="119"/>
    </location>
</feature>
<keyword evidence="6 12" id="KW-1133">Transmembrane helix</keyword>
<feature type="transmembrane region" description="Helical" evidence="12">
    <location>
        <begin position="185"/>
        <end position="203"/>
    </location>
</feature>
<comment type="similarity">
    <text evidence="3">Belongs to the LTA synthase family.</text>
</comment>
<evidence type="ECO:0000256" key="3">
    <source>
        <dbReference type="ARBA" id="ARBA00009983"/>
    </source>
</evidence>
<dbReference type="GO" id="GO:0005886">
    <property type="term" value="C:plasma membrane"/>
    <property type="evidence" value="ECO:0007669"/>
    <property type="project" value="UniProtKB-SubCell"/>
</dbReference>
<evidence type="ECO:0000256" key="6">
    <source>
        <dbReference type="ARBA" id="ARBA00022989"/>
    </source>
</evidence>
<dbReference type="InterPro" id="IPR050448">
    <property type="entry name" value="OpgB/LTA_synthase_biosynth"/>
</dbReference>
<evidence type="ECO:0000256" key="12">
    <source>
        <dbReference type="SAM" id="Phobius"/>
    </source>
</evidence>
<protein>
    <submittedName>
        <fullName evidence="14">Phosphoglycerol transferase alkaline phosphatase superfamily protein</fullName>
    </submittedName>
</protein>
<dbReference type="PATRIC" id="fig|1302272.5.peg.1105"/>
<keyword evidence="7 12" id="KW-0472">Membrane</keyword>
<accession>A0A0R1HQL9</accession>
<dbReference type="CDD" id="cd16015">
    <property type="entry name" value="LTA_synthase"/>
    <property type="match status" value="1"/>
</dbReference>
<feature type="region of interest" description="Disordered" evidence="11">
    <location>
        <begin position="693"/>
        <end position="736"/>
    </location>
</feature>
<evidence type="ECO:0000256" key="11">
    <source>
        <dbReference type="SAM" id="MobiDB-lite"/>
    </source>
</evidence>
<dbReference type="Gene3D" id="3.30.1120.170">
    <property type="match status" value="1"/>
</dbReference>
<dbReference type="PANTHER" id="PTHR47371">
    <property type="entry name" value="LIPOTEICHOIC ACID SYNTHASE"/>
    <property type="match status" value="1"/>
</dbReference>
<evidence type="ECO:0000256" key="8">
    <source>
        <dbReference type="PIRSR" id="PIRSR005091-1"/>
    </source>
</evidence>
<dbReference type="InterPro" id="IPR012160">
    <property type="entry name" value="LtaS-like"/>
</dbReference>
<evidence type="ECO:0000256" key="1">
    <source>
        <dbReference type="ARBA" id="ARBA00004651"/>
    </source>
</evidence>
<dbReference type="PIRSF" id="PIRSF005091">
    <property type="entry name" value="Mmb_sulf_HI1246"/>
    <property type="match status" value="1"/>
</dbReference>
<keyword evidence="5 12" id="KW-0812">Transmembrane</keyword>
<dbReference type="PANTHER" id="PTHR47371:SF3">
    <property type="entry name" value="PHOSPHOGLYCEROL TRANSFERASE I"/>
    <property type="match status" value="1"/>
</dbReference>
<dbReference type="STRING" id="1302272.FC96_GL001099"/>
<dbReference type="InterPro" id="IPR017850">
    <property type="entry name" value="Alkaline_phosphatase_core_sf"/>
</dbReference>
<feature type="transmembrane region" description="Helical" evidence="12">
    <location>
        <begin position="39"/>
        <end position="59"/>
    </location>
</feature>
<evidence type="ECO:0000256" key="4">
    <source>
        <dbReference type="ARBA" id="ARBA00022475"/>
    </source>
</evidence>
<feature type="binding site" evidence="10">
    <location>
        <position position="285"/>
    </location>
    <ligand>
        <name>Mn(2+)</name>
        <dbReference type="ChEBI" id="CHEBI:29035"/>
    </ligand>
</feature>
<feature type="transmembrane region" description="Helical" evidence="12">
    <location>
        <begin position="155"/>
        <end position="173"/>
    </location>
</feature>
<dbReference type="EMBL" id="AZCX01000002">
    <property type="protein sequence ID" value="KRK48780.1"/>
    <property type="molecule type" value="Genomic_DNA"/>
</dbReference>
<sequence>MNLQGTLISDKLVTINASSKGAIILEFVKRLWGKTNTRLGFAALLLVCFWLKTLIAYFVDFHIELNDPLQFFLYIVNPIAVTVIFFSLAFYIRRTSLFYTVLIILDVLGTVLLFLNVVYYREFTDFMTVATMLGYSKVSQGLSGSSIALFTWHDIFYWLDFIVILALLIFRKIKPDNRPLNWKTGAATTSLGFLLFGVNLALAEANRPQLLTRGFDRNYIVKYLGLDAFTIYDGIRTQHTNDVRATAKKSELTGILKYTKNHYAKPNPKYFGKAKGKNIIVIHLESFQQFLIDKKINGRAVTPFLNKLYHSRSTYAFDNFFHEVGQGKTSDAENMLETSTFGLPQGSLFAQLGNDNTFQGAPAILKQNGDYTSAVFHGNVASFWNRNNTYKNLGYQYFFDASYYDTSGDKSLGFGLKDKLLFNDSVKYLQHLQQPFYVKYLTVSNHFPFDLDAEDSSFKTPDTGDKAVDNYFKTAHYLDQSIREFYAYLHRTGLDKKSIIMLYGDHYGISDSENPNLAKVLGKNSDNWTDFDNAQLQRVPLMFNMPGTTGGHIEHQYGGEIDVLPTLLHLMGINTKQFVQFGTDLFSKDHDQIVIFRNQDWVSPKYTDLSGKLYNNHTGLRIEEPDKKLQDYADKVSDHVDNALSLSDSLNEKDLLRFYHPKGFKAVNSKDYNYANEYRKELEIEKKLGNKSTSLFSQNGNKSTQSLFATDAPEIHHKSTDSNRIKITNPDDPSGQ</sequence>
<keyword evidence="4" id="KW-1003">Cell membrane</keyword>
<evidence type="ECO:0000256" key="2">
    <source>
        <dbReference type="ARBA" id="ARBA00004936"/>
    </source>
</evidence>
<dbReference type="InterPro" id="IPR000917">
    <property type="entry name" value="Sulfatase_N"/>
</dbReference>
<evidence type="ECO:0000313" key="15">
    <source>
        <dbReference type="Proteomes" id="UP000050911"/>
    </source>
</evidence>
<dbReference type="Gene3D" id="3.40.720.10">
    <property type="entry name" value="Alkaline Phosphatase, subunit A"/>
    <property type="match status" value="1"/>
</dbReference>
<evidence type="ECO:0000313" key="14">
    <source>
        <dbReference type="EMBL" id="KRK48780.1"/>
    </source>
</evidence>
<name>A0A0R1HQL9_9LACO</name>
<dbReference type="SUPFAM" id="SSF53649">
    <property type="entry name" value="Alkaline phosphatase-like"/>
    <property type="match status" value="1"/>
</dbReference>
<organism evidence="14 15">
    <name type="scientific">Secundilactobacillus kimchicus JCM 15530</name>
    <dbReference type="NCBI Taxonomy" id="1302272"/>
    <lineage>
        <taxon>Bacteria</taxon>
        <taxon>Bacillati</taxon>
        <taxon>Bacillota</taxon>
        <taxon>Bacilli</taxon>
        <taxon>Lactobacillales</taxon>
        <taxon>Lactobacillaceae</taxon>
        <taxon>Secundilactobacillus</taxon>
    </lineage>
</organism>
<keyword evidence="9" id="KW-0479">Metal-binding</keyword>
<feature type="compositionally biased region" description="Basic and acidic residues" evidence="11">
    <location>
        <begin position="713"/>
        <end position="724"/>
    </location>
</feature>
<feature type="transmembrane region" description="Helical" evidence="12">
    <location>
        <begin position="71"/>
        <end position="90"/>
    </location>
</feature>
<gene>
    <name evidence="14" type="ORF">FC96_GL001099</name>
</gene>
<keyword evidence="9" id="KW-0464">Manganese</keyword>
<comment type="pathway">
    <text evidence="2">Cell wall biogenesis; lipoteichoic acid biosynthesis.</text>
</comment>
<comment type="subcellular location">
    <subcellularLocation>
        <location evidence="1">Cell membrane</location>
        <topology evidence="1">Multi-pass membrane protein</topology>
    </subcellularLocation>
</comment>
<evidence type="ECO:0000256" key="9">
    <source>
        <dbReference type="PIRSR" id="PIRSR005091-2"/>
    </source>
</evidence>
<feature type="binding site" evidence="10">
    <location>
        <position position="329"/>
    </location>
    <ligand>
        <name>Mn(2+)</name>
        <dbReference type="ChEBI" id="CHEBI:29035"/>
    </ligand>
</feature>
<keyword evidence="15" id="KW-1185">Reference proteome</keyword>
<feature type="compositionally biased region" description="Polar residues" evidence="11">
    <location>
        <begin position="693"/>
        <end position="708"/>
    </location>
</feature>
<feature type="binding site" evidence="10">
    <location>
        <position position="506"/>
    </location>
    <ligand>
        <name>Mn(2+)</name>
        <dbReference type="ChEBI" id="CHEBI:29035"/>
    </ligand>
</feature>